<proteinExistence type="inferred from homology"/>
<reference evidence="10" key="1">
    <citation type="submission" date="2021-01" db="EMBL/GenBank/DDBJ databases">
        <authorList>
            <person name="Kaushik A."/>
        </authorList>
    </citation>
    <scope>NUCLEOTIDE SEQUENCE</scope>
    <source>
        <strain evidence="10">AG1-1C</strain>
    </source>
</reference>
<feature type="active site" evidence="5">
    <location>
        <position position="288"/>
    </location>
</feature>
<comment type="similarity">
    <text evidence="1 7">Belongs to the peptidase A1 family.</text>
</comment>
<dbReference type="InterPro" id="IPR001202">
    <property type="entry name" value="WW_dom"/>
</dbReference>
<evidence type="ECO:0000259" key="9">
    <source>
        <dbReference type="PROSITE" id="PS51767"/>
    </source>
</evidence>
<keyword evidence="6" id="KW-1015">Disulfide bond</keyword>
<evidence type="ECO:0000313" key="11">
    <source>
        <dbReference type="Proteomes" id="UP000663846"/>
    </source>
</evidence>
<protein>
    <recommendedName>
        <fullName evidence="9">Peptidase A1 domain-containing protein</fullName>
    </recommendedName>
</protein>
<keyword evidence="8" id="KW-0732">Signal</keyword>
<dbReference type="InterPro" id="IPR034164">
    <property type="entry name" value="Pepsin-like_dom"/>
</dbReference>
<evidence type="ECO:0000256" key="3">
    <source>
        <dbReference type="ARBA" id="ARBA00022750"/>
    </source>
</evidence>
<dbReference type="PANTHER" id="PTHR47966">
    <property type="entry name" value="BETA-SITE APP-CLEAVING ENZYME, ISOFORM A-RELATED"/>
    <property type="match status" value="1"/>
</dbReference>
<feature type="domain" description="Peptidase A1" evidence="9">
    <location>
        <begin position="80"/>
        <end position="398"/>
    </location>
</feature>
<dbReference type="FunFam" id="2.40.70.10:FF:000115">
    <property type="entry name" value="Lysosomal aspartic protease"/>
    <property type="match status" value="1"/>
</dbReference>
<dbReference type="Pfam" id="PF00026">
    <property type="entry name" value="Asp"/>
    <property type="match status" value="1"/>
</dbReference>
<dbReference type="GO" id="GO:0004190">
    <property type="term" value="F:aspartic-type endopeptidase activity"/>
    <property type="evidence" value="ECO:0007669"/>
    <property type="project" value="UniProtKB-KW"/>
</dbReference>
<evidence type="ECO:0000256" key="2">
    <source>
        <dbReference type="ARBA" id="ARBA00022670"/>
    </source>
</evidence>
<keyword evidence="4 7" id="KW-0378">Hydrolase</keyword>
<gene>
    <name evidence="10" type="ORF">RDB_LOCUS96498</name>
</gene>
<dbReference type="InterPro" id="IPR001461">
    <property type="entry name" value="Aspartic_peptidase_A1"/>
</dbReference>
<keyword evidence="3 7" id="KW-0064">Aspartyl protease</keyword>
<dbReference type="InterPro" id="IPR033121">
    <property type="entry name" value="PEPTIDASE_A1"/>
</dbReference>
<dbReference type="InterPro" id="IPR021109">
    <property type="entry name" value="Peptidase_aspartic_dom_sf"/>
</dbReference>
<dbReference type="CDD" id="cd05471">
    <property type="entry name" value="pepsin_like"/>
    <property type="match status" value="1"/>
</dbReference>
<dbReference type="Gene3D" id="2.40.70.10">
    <property type="entry name" value="Acid Proteases"/>
    <property type="match status" value="2"/>
</dbReference>
<dbReference type="SUPFAM" id="SSF50630">
    <property type="entry name" value="Acid proteases"/>
    <property type="match status" value="1"/>
</dbReference>
<evidence type="ECO:0000256" key="4">
    <source>
        <dbReference type="ARBA" id="ARBA00022801"/>
    </source>
</evidence>
<dbReference type="InterPro" id="IPR001969">
    <property type="entry name" value="Aspartic_peptidase_AS"/>
</dbReference>
<keyword evidence="2 7" id="KW-0645">Protease</keyword>
<dbReference type="PRINTS" id="PR00792">
    <property type="entry name" value="PEPSIN"/>
</dbReference>
<feature type="signal peptide" evidence="8">
    <location>
        <begin position="1"/>
        <end position="16"/>
    </location>
</feature>
<dbReference type="PROSITE" id="PS00141">
    <property type="entry name" value="ASP_PROTEASE"/>
    <property type="match status" value="1"/>
</dbReference>
<feature type="disulfide bond" evidence="6">
    <location>
        <begin position="111"/>
        <end position="115"/>
    </location>
</feature>
<dbReference type="GO" id="GO:0006508">
    <property type="term" value="P:proteolysis"/>
    <property type="evidence" value="ECO:0007669"/>
    <property type="project" value="UniProtKB-KW"/>
</dbReference>
<feature type="chain" id="PRO_5034840239" description="Peptidase A1 domain-containing protein" evidence="8">
    <location>
        <begin position="17"/>
        <end position="1067"/>
    </location>
</feature>
<comment type="caution">
    <text evidence="10">The sequence shown here is derived from an EMBL/GenBank/DDBJ whole genome shotgun (WGS) entry which is preliminary data.</text>
</comment>
<accession>A0A8H3AMC6</accession>
<organism evidence="10 11">
    <name type="scientific">Rhizoctonia solani</name>
    <dbReference type="NCBI Taxonomy" id="456999"/>
    <lineage>
        <taxon>Eukaryota</taxon>
        <taxon>Fungi</taxon>
        <taxon>Dikarya</taxon>
        <taxon>Basidiomycota</taxon>
        <taxon>Agaricomycotina</taxon>
        <taxon>Agaricomycetes</taxon>
        <taxon>Cantharellales</taxon>
        <taxon>Ceratobasidiaceae</taxon>
        <taxon>Rhizoctonia</taxon>
    </lineage>
</organism>
<evidence type="ECO:0000256" key="5">
    <source>
        <dbReference type="PIRSR" id="PIRSR601461-1"/>
    </source>
</evidence>
<evidence type="ECO:0000256" key="8">
    <source>
        <dbReference type="SAM" id="SignalP"/>
    </source>
</evidence>
<evidence type="ECO:0000256" key="7">
    <source>
        <dbReference type="RuleBase" id="RU000454"/>
    </source>
</evidence>
<name>A0A8H3AMC6_9AGAM</name>
<dbReference type="EMBL" id="CAJMWS010000324">
    <property type="protein sequence ID" value="CAE6426025.1"/>
    <property type="molecule type" value="Genomic_DNA"/>
</dbReference>
<dbReference type="Proteomes" id="UP000663846">
    <property type="component" value="Unassembled WGS sequence"/>
</dbReference>
<dbReference type="AlphaFoldDB" id="A0A8H3AMC6"/>
<dbReference type="PROSITE" id="PS01159">
    <property type="entry name" value="WW_DOMAIN_1"/>
    <property type="match status" value="1"/>
</dbReference>
<evidence type="ECO:0000256" key="1">
    <source>
        <dbReference type="ARBA" id="ARBA00007447"/>
    </source>
</evidence>
<feature type="active site" evidence="5">
    <location>
        <position position="98"/>
    </location>
</feature>
<evidence type="ECO:0000256" key="6">
    <source>
        <dbReference type="PIRSR" id="PIRSR601461-2"/>
    </source>
</evidence>
<evidence type="ECO:0000313" key="10">
    <source>
        <dbReference type="EMBL" id="CAE6426025.1"/>
    </source>
</evidence>
<dbReference type="PROSITE" id="PS51767">
    <property type="entry name" value="PEPTIDASE_A1"/>
    <property type="match status" value="1"/>
</dbReference>
<dbReference type="PANTHER" id="PTHR47966:SF6">
    <property type="entry name" value="PEPTIDASE A1 DOMAIN-CONTAINING PROTEIN"/>
    <property type="match status" value="1"/>
</dbReference>
<sequence>MIWTPLLPLFALGASAAPGIAPKPVTIPLTRRQGLTKRSHDLEWVKSQGDSLKNKWGGSGNAKRASGINDLVNRGTDSSYYGSIAVGTPPVAFNVILDTGSSDLWLASSTCYTGCQGVPTFNAANSSSFQNLTTAFAIRYGSGQAAGELGSDTIQMAGFQVTGQTFALADQVSSGLLSNPISGLLGLGWSSIASSGATPFWETLVKNNQWTEPVMSFFLTRFIDINGARSQEPGGEFMMGGTNTDLYTGDIDYVNIPSGQESYWLIPLTAIGVNGVNTLGSTVNAAIDTGTTLVGGPTSAIAAIFAQIPNSEAGTGDLEGYYLYPCSTSVTITMTFSSRTWSIDPADFLLMRSTNTMCVGAFFALDLSGSAPSWIVGDTFLKNVYSVYRYNPPSVGFANLSSNALAQNALGGTLPSATIGSSPVTATAAANGAVAVPDAKQVATMMGRTELGSSAKNQVKQFVSAILMVLNPFPMPTSNDKKERGFSRPRSSARPSLSWRAIMAAIIFALFASAMFKWVLVGIWTRQPLEIVPGVAGQDKWCGKYYKPGLPAQPPGGDFPVPTTSTKPLLRFECWPGLRPYVSGLDSTGSILFSASVVDQSPGTAFDPLKDGPVFRVSAQIDGKNVTPNSTLSSNAIIGEDKFTWSKLGITPRKDVYNLTCTATSVKSGITFHHSSTVTYLPPKPDSIGNVVQTDGRTGALLVPEGDKRVPILPFGFYTGFGGYLDQNLTILDDIKSEGYNFVHPVPTFDNATALELVLDRMEELGLWLVYDMRWAYKNLTVVRSEVESVKKRKNILTWYTADEPDGWEDPLDAPLEAAKLINELDGYRPVALVLNCQDYYFSKYTASSQIILQDTYPIGVNATWSTVWNTPCTPELGDCGCDNCKGQLEDIADRVDQYRDRLVWQGRARDAVVWSVPQAFGEESYWPRKPTHQELVLEMLLAINHGSLGIMPWIDNASNLGMRSGVSPLAKTIPALTPYILGGKRDISRPKIRGASRVDVTTWSTGGKTLLIALNLNDASVQAHVQLDQATSNPTVVFENGAELVKGGNSAVGIQFRPLSSIIVLL</sequence>
<dbReference type="OrthoDB" id="3244992at2759"/>